<organism evidence="1">
    <name type="scientific">marine metagenome</name>
    <dbReference type="NCBI Taxonomy" id="408172"/>
    <lineage>
        <taxon>unclassified sequences</taxon>
        <taxon>metagenomes</taxon>
        <taxon>ecological metagenomes</taxon>
    </lineage>
</organism>
<accession>A0A381NV04</accession>
<protein>
    <submittedName>
        <fullName evidence="1">Uncharacterized protein</fullName>
    </submittedName>
</protein>
<reference evidence="1" key="1">
    <citation type="submission" date="2018-05" db="EMBL/GenBank/DDBJ databases">
        <authorList>
            <person name="Lanie J.A."/>
            <person name="Ng W.-L."/>
            <person name="Kazmierczak K.M."/>
            <person name="Andrzejewski T.M."/>
            <person name="Davidsen T.M."/>
            <person name="Wayne K.J."/>
            <person name="Tettelin H."/>
            <person name="Glass J.I."/>
            <person name="Rusch D."/>
            <person name="Podicherti R."/>
            <person name="Tsui H.-C.T."/>
            <person name="Winkler M.E."/>
        </authorList>
    </citation>
    <scope>NUCLEOTIDE SEQUENCE</scope>
</reference>
<dbReference type="AlphaFoldDB" id="A0A381NV04"/>
<gene>
    <name evidence="1" type="ORF">METZ01_LOCUS10858</name>
</gene>
<name>A0A381NV04_9ZZZZ</name>
<sequence>MDEAEYETIETLDAEVLRLTRIR</sequence>
<evidence type="ECO:0000313" key="1">
    <source>
        <dbReference type="EMBL" id="SUZ58004.1"/>
    </source>
</evidence>
<dbReference type="EMBL" id="UINC01000592">
    <property type="protein sequence ID" value="SUZ58004.1"/>
    <property type="molecule type" value="Genomic_DNA"/>
</dbReference>
<proteinExistence type="predicted"/>